<keyword evidence="2" id="KW-0808">Transferase</keyword>
<reference evidence="2 3" key="1">
    <citation type="submission" date="2018-08" db="EMBL/GenBank/DDBJ databases">
        <title>A genome reference for cultivated species of the human gut microbiota.</title>
        <authorList>
            <person name="Zou Y."/>
            <person name="Xue W."/>
            <person name="Luo G."/>
        </authorList>
    </citation>
    <scope>NUCLEOTIDE SEQUENCE [LARGE SCALE GENOMIC DNA]</scope>
    <source>
        <strain evidence="2 3">AM25-6</strain>
    </source>
</reference>
<sequence length="172" mass="20248">MKQYTENNMTFDKININEKDKIKELSVFASNIVKEYFDPIIGSSQNDYMIEKFQSVKSVTSQLNNGYDYYFVLDDFNERIGFIAFCPKGECMYLSKFYLGKDNRGKGYSKEMLDFIIDKARMCGLRGVTLNVNKNNPVINVYEYFGFVKIREEKNDIGSGFYMDDFVYRYEI</sequence>
<evidence type="ECO:0000313" key="2">
    <source>
        <dbReference type="EMBL" id="RGD74164.1"/>
    </source>
</evidence>
<dbReference type="InterPro" id="IPR000182">
    <property type="entry name" value="GNAT_dom"/>
</dbReference>
<protein>
    <submittedName>
        <fullName evidence="2">GNAT family N-acetyltransferase</fullName>
    </submittedName>
</protein>
<dbReference type="GO" id="GO:0016747">
    <property type="term" value="F:acyltransferase activity, transferring groups other than amino-acyl groups"/>
    <property type="evidence" value="ECO:0007669"/>
    <property type="project" value="InterPro"/>
</dbReference>
<dbReference type="PROSITE" id="PS51186">
    <property type="entry name" value="GNAT"/>
    <property type="match status" value="1"/>
</dbReference>
<name>A0A3E3DY14_9FIRM</name>
<dbReference type="Proteomes" id="UP000261212">
    <property type="component" value="Unassembled WGS sequence"/>
</dbReference>
<evidence type="ECO:0000313" key="3">
    <source>
        <dbReference type="Proteomes" id="UP000261212"/>
    </source>
</evidence>
<dbReference type="Pfam" id="PF13673">
    <property type="entry name" value="Acetyltransf_10"/>
    <property type="match status" value="1"/>
</dbReference>
<dbReference type="SUPFAM" id="SSF55729">
    <property type="entry name" value="Acyl-CoA N-acyltransferases (Nat)"/>
    <property type="match status" value="1"/>
</dbReference>
<accession>A0A3E3DY14</accession>
<feature type="domain" description="N-acetyltransferase" evidence="1">
    <location>
        <begin position="14"/>
        <end position="168"/>
    </location>
</feature>
<gene>
    <name evidence="2" type="ORF">DW687_05195</name>
</gene>
<comment type="caution">
    <text evidence="2">The sequence shown here is derived from an EMBL/GenBank/DDBJ whole genome shotgun (WGS) entry which is preliminary data.</text>
</comment>
<dbReference type="InterPro" id="IPR016181">
    <property type="entry name" value="Acyl_CoA_acyltransferase"/>
</dbReference>
<dbReference type="AlphaFoldDB" id="A0A3E3DY14"/>
<organism evidence="2 3">
    <name type="scientific">Anaerofustis stercorihominis</name>
    <dbReference type="NCBI Taxonomy" id="214853"/>
    <lineage>
        <taxon>Bacteria</taxon>
        <taxon>Bacillati</taxon>
        <taxon>Bacillota</taxon>
        <taxon>Clostridia</taxon>
        <taxon>Eubacteriales</taxon>
        <taxon>Eubacteriaceae</taxon>
        <taxon>Anaerofustis</taxon>
    </lineage>
</organism>
<evidence type="ECO:0000259" key="1">
    <source>
        <dbReference type="PROSITE" id="PS51186"/>
    </source>
</evidence>
<proteinExistence type="predicted"/>
<dbReference type="CDD" id="cd04301">
    <property type="entry name" value="NAT_SF"/>
    <property type="match status" value="1"/>
</dbReference>
<dbReference type="Gene3D" id="3.40.630.30">
    <property type="match status" value="1"/>
</dbReference>
<dbReference type="EMBL" id="QUSM01000003">
    <property type="protein sequence ID" value="RGD74164.1"/>
    <property type="molecule type" value="Genomic_DNA"/>
</dbReference>